<dbReference type="Gene3D" id="3.60.15.10">
    <property type="entry name" value="Ribonuclease Z/Hydroxyacylglutathione hydrolase-like"/>
    <property type="match status" value="1"/>
</dbReference>
<evidence type="ECO:0000313" key="4">
    <source>
        <dbReference type="Proteomes" id="UP000185812"/>
    </source>
</evidence>
<organism evidence="3 4">
    <name type="scientific">Rhodothermus profundi</name>
    <dbReference type="NCBI Taxonomy" id="633813"/>
    <lineage>
        <taxon>Bacteria</taxon>
        <taxon>Pseudomonadati</taxon>
        <taxon>Rhodothermota</taxon>
        <taxon>Rhodothermia</taxon>
        <taxon>Rhodothermales</taxon>
        <taxon>Rhodothermaceae</taxon>
        <taxon>Rhodothermus</taxon>
    </lineage>
</organism>
<dbReference type="PANTHER" id="PTHR42951:SF4">
    <property type="entry name" value="ACYL-COENZYME A THIOESTERASE MBLAC2"/>
    <property type="match status" value="1"/>
</dbReference>
<feature type="domain" description="Metallo-beta-lactamase" evidence="2">
    <location>
        <begin position="45"/>
        <end position="222"/>
    </location>
</feature>
<evidence type="ECO:0000259" key="2">
    <source>
        <dbReference type="SMART" id="SM00849"/>
    </source>
</evidence>
<reference evidence="4" key="1">
    <citation type="submission" date="2016-11" db="EMBL/GenBank/DDBJ databases">
        <authorList>
            <person name="Varghese N."/>
            <person name="Submissions S."/>
        </authorList>
    </citation>
    <scope>NUCLEOTIDE SEQUENCE [LARGE SCALE GENOMIC DNA]</scope>
    <source>
        <strain evidence="4">DSM 22212</strain>
    </source>
</reference>
<accession>A0A1M6Q7L8</accession>
<dbReference type="EMBL" id="FRAU01000001">
    <property type="protein sequence ID" value="SHK16125.1"/>
    <property type="molecule type" value="Genomic_DNA"/>
</dbReference>
<dbReference type="CDD" id="cd16282">
    <property type="entry name" value="metallo-hydrolase-like_MBL-fold"/>
    <property type="match status" value="1"/>
</dbReference>
<dbReference type="PANTHER" id="PTHR42951">
    <property type="entry name" value="METALLO-BETA-LACTAMASE DOMAIN-CONTAINING"/>
    <property type="match status" value="1"/>
</dbReference>
<comment type="similarity">
    <text evidence="1">Belongs to the metallo-beta-lactamase superfamily. Class-B beta-lactamase family.</text>
</comment>
<dbReference type="InterPro" id="IPR050855">
    <property type="entry name" value="NDM-1-like"/>
</dbReference>
<dbReference type="RefSeq" id="WP_072714351.1">
    <property type="nucleotide sequence ID" value="NZ_FRAU01000001.1"/>
</dbReference>
<keyword evidence="4" id="KW-1185">Reference proteome</keyword>
<sequence length="298" mass="33535">MNRRSFLQQTVAACLLPLIGPRRLSLQEDPFRLLRRNVGIFTGRGGTIGWLATSEALIVVDAQFPETATQCWEGLHARTERRIDALINTHHHRDHTAGNRALKPHARQIIAHRNVPELQRRAARQQGTLDQQVYADRTFDTQLMLEAGDERVHVVYYGPAHTGGDAIIFFEKANIVHVGDLVFNRMPCFIDLPGGATTEGWIAALERLHTTYESDTQFIFGHGHPRYGVVGSRADLLVMRDFLEGLRRYVEAGLKAGKSVDELAAVDRLPDFPEHYLESWQQGIPNAIRAVYQELTGS</sequence>
<dbReference type="InterPro" id="IPR001279">
    <property type="entry name" value="Metallo-B-lactamas"/>
</dbReference>
<protein>
    <submittedName>
        <fullName evidence="3">Glyoxylase, beta-lactamase superfamily II</fullName>
    </submittedName>
</protein>
<dbReference type="SUPFAM" id="SSF56281">
    <property type="entry name" value="Metallo-hydrolase/oxidoreductase"/>
    <property type="match status" value="1"/>
</dbReference>
<evidence type="ECO:0000313" key="3">
    <source>
        <dbReference type="EMBL" id="SHK16125.1"/>
    </source>
</evidence>
<dbReference type="InterPro" id="IPR036866">
    <property type="entry name" value="RibonucZ/Hydroxyglut_hydro"/>
</dbReference>
<dbReference type="STRING" id="633813.SAMN04488087_0493"/>
<dbReference type="GO" id="GO:0017001">
    <property type="term" value="P:antibiotic catabolic process"/>
    <property type="evidence" value="ECO:0007669"/>
    <property type="project" value="UniProtKB-ARBA"/>
</dbReference>
<dbReference type="OrthoDB" id="9769598at2"/>
<dbReference type="AlphaFoldDB" id="A0A1M6Q7L8"/>
<dbReference type="Pfam" id="PF00753">
    <property type="entry name" value="Lactamase_B"/>
    <property type="match status" value="1"/>
</dbReference>
<dbReference type="Proteomes" id="UP000185812">
    <property type="component" value="Unassembled WGS sequence"/>
</dbReference>
<evidence type="ECO:0000256" key="1">
    <source>
        <dbReference type="ARBA" id="ARBA00005250"/>
    </source>
</evidence>
<proteinExistence type="inferred from homology"/>
<dbReference type="SMART" id="SM00849">
    <property type="entry name" value="Lactamase_B"/>
    <property type="match status" value="1"/>
</dbReference>
<gene>
    <name evidence="3" type="ORF">SAMN04488087_0493</name>
</gene>
<name>A0A1M6Q7L8_9BACT</name>